<feature type="region of interest" description="Disordered" evidence="1">
    <location>
        <begin position="1"/>
        <end position="48"/>
    </location>
</feature>
<reference evidence="4 5" key="1">
    <citation type="submission" date="2019-05" db="EMBL/GenBank/DDBJ databases">
        <title>Emergence of the Ug99 lineage of the wheat stem rust pathogen through somatic hybridization.</title>
        <authorList>
            <person name="Li F."/>
            <person name="Upadhyaya N.M."/>
            <person name="Sperschneider J."/>
            <person name="Matny O."/>
            <person name="Nguyen-Phuc H."/>
            <person name="Mago R."/>
            <person name="Raley C."/>
            <person name="Miller M.E."/>
            <person name="Silverstein K.A.T."/>
            <person name="Henningsen E."/>
            <person name="Hirsch C.D."/>
            <person name="Visser B."/>
            <person name="Pretorius Z.A."/>
            <person name="Steffenson B.J."/>
            <person name="Schwessinger B."/>
            <person name="Dodds P.N."/>
            <person name="Figueroa M."/>
        </authorList>
    </citation>
    <scope>NUCLEOTIDE SEQUENCE [LARGE SCALE GENOMIC DNA]</scope>
    <source>
        <strain evidence="2">21-0</strain>
        <strain evidence="3 5">Ug99</strain>
    </source>
</reference>
<dbReference type="Proteomes" id="UP000325313">
    <property type="component" value="Unassembled WGS sequence"/>
</dbReference>
<feature type="compositionally biased region" description="Pro residues" evidence="1">
    <location>
        <begin position="590"/>
        <end position="605"/>
    </location>
</feature>
<evidence type="ECO:0000313" key="4">
    <source>
        <dbReference type="Proteomes" id="UP000324748"/>
    </source>
</evidence>
<proteinExistence type="predicted"/>
<evidence type="ECO:0000313" key="2">
    <source>
        <dbReference type="EMBL" id="KAA1105994.1"/>
    </source>
</evidence>
<dbReference type="EMBL" id="VDEP01000240">
    <property type="protein sequence ID" value="KAA1120934.1"/>
    <property type="molecule type" value="Genomic_DNA"/>
</dbReference>
<feature type="compositionally biased region" description="Basic and acidic residues" evidence="1">
    <location>
        <begin position="142"/>
        <end position="156"/>
    </location>
</feature>
<feature type="region of interest" description="Disordered" evidence="1">
    <location>
        <begin position="828"/>
        <end position="852"/>
    </location>
</feature>
<evidence type="ECO:0000256" key="1">
    <source>
        <dbReference type="SAM" id="MobiDB-lite"/>
    </source>
</evidence>
<gene>
    <name evidence="2" type="ORF">PGT21_025722</name>
    <name evidence="3" type="ORF">PGTUg99_020496</name>
</gene>
<feature type="compositionally biased region" description="Basic and acidic residues" evidence="1">
    <location>
        <begin position="1024"/>
        <end position="1037"/>
    </location>
</feature>
<feature type="compositionally biased region" description="Basic and acidic residues" evidence="1">
    <location>
        <begin position="286"/>
        <end position="422"/>
    </location>
</feature>
<dbReference type="EMBL" id="VSWC01000040">
    <property type="protein sequence ID" value="KAA1105994.1"/>
    <property type="molecule type" value="Genomic_DNA"/>
</dbReference>
<feature type="compositionally biased region" description="Basic and acidic residues" evidence="1">
    <location>
        <begin position="185"/>
        <end position="278"/>
    </location>
</feature>
<evidence type="ECO:0000313" key="3">
    <source>
        <dbReference type="EMBL" id="KAA1120934.1"/>
    </source>
</evidence>
<evidence type="ECO:0000313" key="5">
    <source>
        <dbReference type="Proteomes" id="UP000325313"/>
    </source>
</evidence>
<feature type="compositionally biased region" description="Basic and acidic residues" evidence="1">
    <location>
        <begin position="1067"/>
        <end position="1080"/>
    </location>
</feature>
<feature type="compositionally biased region" description="Low complexity" evidence="1">
    <location>
        <begin position="440"/>
        <end position="449"/>
    </location>
</feature>
<keyword evidence="4" id="KW-1185">Reference proteome</keyword>
<feature type="compositionally biased region" description="Basic and acidic residues" evidence="1">
    <location>
        <begin position="978"/>
        <end position="1016"/>
    </location>
</feature>
<feature type="compositionally biased region" description="Basic and acidic residues" evidence="1">
    <location>
        <begin position="78"/>
        <end position="99"/>
    </location>
</feature>
<feature type="compositionally biased region" description="Polar residues" evidence="1">
    <location>
        <begin position="645"/>
        <end position="660"/>
    </location>
</feature>
<feature type="compositionally biased region" description="Polar residues" evidence="1">
    <location>
        <begin position="506"/>
        <end position="530"/>
    </location>
</feature>
<dbReference type="AlphaFoldDB" id="A0A5B0PYS3"/>
<dbReference type="OrthoDB" id="10020110at2759"/>
<sequence>MSNSSSQAAPPLEEGEISQEERDPPPRQPANQTYSIHGNPLINAQADNEPRVYASAKARKVMARVQRLAVQAPPTRPRRADSYRANEGRSRGEFREFNRGNHSRRWHPARRFSDSRPGSAVHQRSRARTSFTDEEDENEYENFDRHSNQDFPDYHQPHPPPHHHHRHPPDLDRLDRQPVYPPDQQYDHPEIYPEQPHHPEIYPDQPHHPEIYQEQPHRPDAYHEQPPRPEAYHEQPHRPEVYRERPHHPEVYHERLHHPEVYHERPHPPEVHRPEVYHERHHHPEPHRPEVYHERPHRPEAHHPETYHERPHQPEVHHEQPHHPEVRRPEGYYERPHHPEVRRPEVYHESPHHPEVHRPEVYHDRLHHPETYHPEVYHERPPHPEVHHEQPHPPEVYRERPPHPEVYREQPHPPEVYHEQPHHPGACHEQSHQPLYPGRTSTQSSSAPTPHHHAHPPNLVPNYPPSHYNPYPPPPVRPPTVPLQPVREYEALNDPTSNEYEAAEQSPFQSHQVLRTPQSATIPSDYNPHSHQPHEPHLTTPEVYYPPQAPLARPVSQPATSNHEVHVKNQPPYYPYHPEHQRQPTYQLPPEQPIREPYPPGPSRPQPLMTSRLVPNYPAPPTHREFHPPTRSSTVVHGYPPPPASHSSNPEVLSANQSPHYQYEGEQQRHLTYQYASEQPPWESSSSHPPHPQPITEARLVPNYPVPPTHHEFHHPPQSSRSVNGCETVRPDPFRPEPLPIHHPPAPAGFPLEPQHHPHPHHHHHHHYHQLQQQKGKQRLQTADEPVPFHPEAFPVDPYHHKGPPRRAFAQIEESGPVHLGHASEQYYSHHHSDEDMRYDDDRPEEIKKRSGREWEGTSLDFDFASKKKEAQNIMRELFSWGVSAEYLVEIGISESLVRETRAKLSRRRDLSHVVDENLSAREGKQDLMDSWFLEDRDREPKQLLIRSPPPRRSSSRKNGSAIPGESSLAGPSTTEDVVDRRKETGPRKECVDRRKEEGASKPIEVEKTPESRTKTSEIGTKTSESRTKTSDSRTRSEAPSQSNPTEETRPTETVKKKRERATTTTTKERREAVNEDVDRSSNTTGSGLRRSLRNQSKKIRVDVPPFAGLPTPSTPTER</sequence>
<dbReference type="Proteomes" id="UP000324748">
    <property type="component" value="Unassembled WGS sequence"/>
</dbReference>
<feature type="compositionally biased region" description="Acidic residues" evidence="1">
    <location>
        <begin position="132"/>
        <end position="141"/>
    </location>
</feature>
<accession>A0A5B0PYS3</accession>
<feature type="region of interest" description="Disordered" evidence="1">
    <location>
        <begin position="68"/>
        <end position="790"/>
    </location>
</feature>
<protein>
    <submittedName>
        <fullName evidence="2">Uncharacterized protein</fullName>
    </submittedName>
</protein>
<feature type="compositionally biased region" description="Basic residues" evidence="1">
    <location>
        <begin position="757"/>
        <end position="769"/>
    </location>
</feature>
<name>A0A5B0PYS3_PUCGR</name>
<organism evidence="2 4">
    <name type="scientific">Puccinia graminis f. sp. tritici</name>
    <dbReference type="NCBI Taxonomy" id="56615"/>
    <lineage>
        <taxon>Eukaryota</taxon>
        <taxon>Fungi</taxon>
        <taxon>Dikarya</taxon>
        <taxon>Basidiomycota</taxon>
        <taxon>Pucciniomycotina</taxon>
        <taxon>Pucciniomycetes</taxon>
        <taxon>Pucciniales</taxon>
        <taxon>Pucciniaceae</taxon>
        <taxon>Puccinia</taxon>
    </lineage>
</organism>
<feature type="compositionally biased region" description="Pro residues" evidence="1">
    <location>
        <begin position="736"/>
        <end position="748"/>
    </location>
</feature>
<feature type="compositionally biased region" description="Basic residues" evidence="1">
    <location>
        <begin position="101"/>
        <end position="110"/>
    </location>
</feature>
<feature type="region of interest" description="Disordered" evidence="1">
    <location>
        <begin position="941"/>
        <end position="1119"/>
    </location>
</feature>
<feature type="compositionally biased region" description="Pro residues" evidence="1">
    <location>
        <begin position="470"/>
        <end position="482"/>
    </location>
</feature>
<comment type="caution">
    <text evidence="2">The sequence shown here is derived from an EMBL/GenBank/DDBJ whole genome shotgun (WGS) entry which is preliminary data.</text>
</comment>
<feature type="compositionally biased region" description="Low complexity" evidence="1">
    <location>
        <begin position="677"/>
        <end position="688"/>
    </location>
</feature>